<protein>
    <submittedName>
        <fullName evidence="1">Jg17771 protein</fullName>
    </submittedName>
</protein>
<gene>
    <name evidence="1" type="primary">jg17771</name>
    <name evidence="1" type="ORF">PAEG_LOCUS11271</name>
</gene>
<reference evidence="1" key="1">
    <citation type="submission" date="2022-03" db="EMBL/GenBank/DDBJ databases">
        <authorList>
            <person name="Lindestad O."/>
        </authorList>
    </citation>
    <scope>NUCLEOTIDE SEQUENCE</scope>
</reference>
<dbReference type="AlphaFoldDB" id="A0A8S4RAD3"/>
<comment type="caution">
    <text evidence="1">The sequence shown here is derived from an EMBL/GenBank/DDBJ whole genome shotgun (WGS) entry which is preliminary data.</text>
</comment>
<evidence type="ECO:0000313" key="2">
    <source>
        <dbReference type="Proteomes" id="UP000838756"/>
    </source>
</evidence>
<name>A0A8S4RAD3_9NEOP</name>
<evidence type="ECO:0000313" key="1">
    <source>
        <dbReference type="EMBL" id="CAH2233144.1"/>
    </source>
</evidence>
<dbReference type="EMBL" id="CAKXAJ010024942">
    <property type="protein sequence ID" value="CAH2233144.1"/>
    <property type="molecule type" value="Genomic_DNA"/>
</dbReference>
<keyword evidence="2" id="KW-1185">Reference proteome</keyword>
<accession>A0A8S4RAD3</accession>
<sequence length="77" mass="8426">MPLPLNYHTSPLNNALAKFRVAKRVDEEQQRRVAATAEAANSYLLCGGASRNWAERNEQVAALLPGASPEAQTSRTF</sequence>
<proteinExistence type="predicted"/>
<organism evidence="1 2">
    <name type="scientific">Pararge aegeria aegeria</name>
    <dbReference type="NCBI Taxonomy" id="348720"/>
    <lineage>
        <taxon>Eukaryota</taxon>
        <taxon>Metazoa</taxon>
        <taxon>Ecdysozoa</taxon>
        <taxon>Arthropoda</taxon>
        <taxon>Hexapoda</taxon>
        <taxon>Insecta</taxon>
        <taxon>Pterygota</taxon>
        <taxon>Neoptera</taxon>
        <taxon>Endopterygota</taxon>
        <taxon>Lepidoptera</taxon>
        <taxon>Glossata</taxon>
        <taxon>Ditrysia</taxon>
        <taxon>Papilionoidea</taxon>
        <taxon>Nymphalidae</taxon>
        <taxon>Satyrinae</taxon>
        <taxon>Satyrini</taxon>
        <taxon>Parargina</taxon>
        <taxon>Pararge</taxon>
    </lineage>
</organism>
<dbReference type="Proteomes" id="UP000838756">
    <property type="component" value="Unassembled WGS sequence"/>
</dbReference>